<feature type="chain" id="PRO_5032305090" evidence="9">
    <location>
        <begin position="20"/>
        <end position="1207"/>
    </location>
</feature>
<feature type="region of interest" description="Disordered" evidence="7">
    <location>
        <begin position="1154"/>
        <end position="1207"/>
    </location>
</feature>
<dbReference type="InterPro" id="IPR003886">
    <property type="entry name" value="NIDO_dom"/>
</dbReference>
<dbReference type="AlphaFoldDB" id="A0A813N931"/>
<feature type="domain" description="NIDO" evidence="12">
    <location>
        <begin position="125"/>
        <end position="308"/>
    </location>
</feature>
<dbReference type="EMBL" id="CAJNOC010000252">
    <property type="protein sequence ID" value="CAF0733755.1"/>
    <property type="molecule type" value="Genomic_DNA"/>
</dbReference>
<dbReference type="PROSITE" id="PS51233">
    <property type="entry name" value="VWFD"/>
    <property type="match status" value="1"/>
</dbReference>
<keyword evidence="15" id="KW-1185">Reference proteome</keyword>
<dbReference type="GO" id="GO:0007160">
    <property type="term" value="P:cell-matrix adhesion"/>
    <property type="evidence" value="ECO:0007669"/>
    <property type="project" value="InterPro"/>
</dbReference>
<dbReference type="InterPro" id="IPR035976">
    <property type="entry name" value="Sushi/SCR/CCP_sf"/>
</dbReference>
<evidence type="ECO:0000256" key="6">
    <source>
        <dbReference type="PROSITE-ProRule" id="PRU00302"/>
    </source>
</evidence>
<evidence type="ECO:0000256" key="8">
    <source>
        <dbReference type="SAM" id="Phobius"/>
    </source>
</evidence>
<dbReference type="SMART" id="SM00539">
    <property type="entry name" value="NIDO"/>
    <property type="match status" value="1"/>
</dbReference>
<sequence>MLHKYFIFILLTVLKITNTQKLPWAYTLYPYGVDFNDTLTARDQDLGSGLIHLPFNISFMGHKYDQIWVQHAGFLSFQPETRFTLNDKWPHPNYPHIDDPIFIAPFYCRIELANDRYLTGEPELDFYRDDDYGRVLWRFVIRPENYIMPPPNSLLHGEEKFRKQAVDMLNMAQDQIRDSVSGAEHFVADYAFVATWGNVTFLGISEQDLRKRPRNSYQVVLVTDKYANLTFAIFNYEKIQWAASTEYGGDSKTGLSTTNAAKIGFNRGNGTEFYQVLPYNDNPKEVIKLHLNSNVDLKGRYIFRIDEWIQPAGCKNDYSNGSLSIWPWFGNMLGGQEVNITGPCFGYHPYKDSDQFIPFEKTYCRWGDDQDSPKTMAEVITILRARCVMPKIFFNGRINLWVSIDGGRTYFWKHEFTIVDPIRSTSKVELIDEEEWFKPLPKSKKLAIKWNRDDLGWSRNETIDVQLFGYYEDDDGPHWDFLQILGDKLVNNGYYEFLVEENWAVDQNRARRYRMGAVAVSLLSGGTEEPKRIWSPLQPLGWWRHNEMEIYWDRQKILLGNSRGSNWMEDQCRWWHEYQRWDRFWMYDLERCPCTIHFAVSDIGRWAPDPECNMDRNFGDTSNCEFHKGAVHCVVNIRPSKSGGGSRCCYNYQGNLMYTNDTRYGSTSDRYHMFGIPPYNTYGRVPALSHYLNDKVPYYLCCEWSDLCDSYLYVRETSDCKGYLYPKTAAIYGDPHVMTFDGKDYTFNARGEFRLLISTRHNFILQGRFERPPNASFALETSGGQINATRMTAIVAREDFSDTIEVRARIFPNQTWRFKCDLFINGRQWYINYTEEKLQFFRNVSIFSPYNDLHMSNLTIMFNTSGAGVQVSCSHGMIHLKFSAPPVMFYETEGLLGYWNNDTSDEFRTPEGVIWSIDSSPITINKEFGMKWRVEQPADSLFTYSGSLAFNKFHDQKENIHTWMQFVPWYTWDEPNFKFPTKLPFSESEMFSVCDGDEQCLYDTKAMGSLEIGESTKHAHRYYKFLHEMQKPVNSCGIYPLKGGIRKTSTGNYLAGSRMTVSCEKSYTFYGYPEYICHWNGTWLPANNVPLHKFNDWPRCEHINIEGIIWSSVGVSSLLVLLFILALGYRIIFQRKKKQGSFKADEKKLSQTIESADEETAQEDGLYFPPNNNNQTEDTDSDSENYYLNRSPGYLQSQRNISDPVEV</sequence>
<organism evidence="14 15">
    <name type="scientific">Brachionus calyciflorus</name>
    <dbReference type="NCBI Taxonomy" id="104777"/>
    <lineage>
        <taxon>Eukaryota</taxon>
        <taxon>Metazoa</taxon>
        <taxon>Spiralia</taxon>
        <taxon>Gnathifera</taxon>
        <taxon>Rotifera</taxon>
        <taxon>Eurotatoria</taxon>
        <taxon>Monogononta</taxon>
        <taxon>Pseudotrocha</taxon>
        <taxon>Ploima</taxon>
        <taxon>Brachionidae</taxon>
        <taxon>Brachionus</taxon>
    </lineage>
</organism>
<feature type="domain" description="VWFD" evidence="13">
    <location>
        <begin position="727"/>
        <end position="941"/>
    </location>
</feature>
<dbReference type="SUPFAM" id="SSF57535">
    <property type="entry name" value="Complement control module/SCR domain"/>
    <property type="match status" value="1"/>
</dbReference>
<dbReference type="PANTHER" id="PTHR13802:SF52">
    <property type="entry name" value="MUCIN-4"/>
    <property type="match status" value="1"/>
</dbReference>
<keyword evidence="2 8" id="KW-0812">Transmembrane</keyword>
<comment type="subcellular location">
    <subcellularLocation>
        <location evidence="1">Membrane</location>
    </subcellularLocation>
</comment>
<comment type="caution">
    <text evidence="14">The sequence shown here is derived from an EMBL/GenBank/DDBJ whole genome shotgun (WGS) entry which is preliminary data.</text>
</comment>
<dbReference type="InterPro" id="IPR014756">
    <property type="entry name" value="Ig_E-set"/>
</dbReference>
<evidence type="ECO:0000259" key="12">
    <source>
        <dbReference type="PROSITE" id="PS51220"/>
    </source>
</evidence>
<accession>A0A813N931</accession>
<dbReference type="GO" id="GO:0016020">
    <property type="term" value="C:membrane"/>
    <property type="evidence" value="ECO:0007669"/>
    <property type="project" value="UniProtKB-SubCell"/>
</dbReference>
<dbReference type="PROSITE" id="PS50856">
    <property type="entry name" value="AMOP"/>
    <property type="match status" value="1"/>
</dbReference>
<keyword evidence="3 8" id="KW-1133">Transmembrane helix</keyword>
<comment type="caution">
    <text evidence="6">Lacks conserved residue(s) required for the propagation of feature annotation.</text>
</comment>
<evidence type="ECO:0000313" key="14">
    <source>
        <dbReference type="EMBL" id="CAF0733755.1"/>
    </source>
</evidence>
<dbReference type="PROSITE" id="PS50923">
    <property type="entry name" value="SUSHI"/>
    <property type="match status" value="1"/>
</dbReference>
<evidence type="ECO:0000259" key="11">
    <source>
        <dbReference type="PROSITE" id="PS50923"/>
    </source>
</evidence>
<dbReference type="Pfam" id="PF06119">
    <property type="entry name" value="NIDO"/>
    <property type="match status" value="1"/>
</dbReference>
<keyword evidence="4 8" id="KW-0472">Membrane</keyword>
<dbReference type="Proteomes" id="UP000663879">
    <property type="component" value="Unassembled WGS sequence"/>
</dbReference>
<dbReference type="SMART" id="SM00723">
    <property type="entry name" value="AMOP"/>
    <property type="match status" value="1"/>
</dbReference>
<evidence type="ECO:0000259" key="13">
    <source>
        <dbReference type="PROSITE" id="PS51233"/>
    </source>
</evidence>
<dbReference type="PANTHER" id="PTHR13802">
    <property type="entry name" value="MUCIN 4-RELATED"/>
    <property type="match status" value="1"/>
</dbReference>
<dbReference type="Pfam" id="PF03782">
    <property type="entry name" value="AMOP"/>
    <property type="match status" value="1"/>
</dbReference>
<keyword evidence="6" id="KW-0768">Sushi</keyword>
<feature type="domain" description="AMOP" evidence="10">
    <location>
        <begin position="564"/>
        <end position="715"/>
    </location>
</feature>
<keyword evidence="5" id="KW-1015">Disulfide bond</keyword>
<feature type="signal peptide" evidence="9">
    <location>
        <begin position="1"/>
        <end position="19"/>
    </location>
</feature>
<evidence type="ECO:0000256" key="4">
    <source>
        <dbReference type="ARBA" id="ARBA00023136"/>
    </source>
</evidence>
<gene>
    <name evidence="14" type="ORF">OXX778_LOCUS3006</name>
</gene>
<feature type="compositionally biased region" description="Polar residues" evidence="7">
    <location>
        <begin position="1184"/>
        <end position="1201"/>
    </location>
</feature>
<feature type="transmembrane region" description="Helical" evidence="8">
    <location>
        <begin position="1108"/>
        <end position="1133"/>
    </location>
</feature>
<evidence type="ECO:0000256" key="3">
    <source>
        <dbReference type="ARBA" id="ARBA00022989"/>
    </source>
</evidence>
<dbReference type="InterPro" id="IPR056619">
    <property type="entry name" value="C8-3_MUC4"/>
</dbReference>
<reference evidence="14" key="1">
    <citation type="submission" date="2021-02" db="EMBL/GenBank/DDBJ databases">
        <authorList>
            <person name="Nowell W R."/>
        </authorList>
    </citation>
    <scope>NUCLEOTIDE SEQUENCE</scope>
    <source>
        <strain evidence="14">Ploen Becks lab</strain>
    </source>
</reference>
<name>A0A813N931_9BILA</name>
<evidence type="ECO:0000256" key="9">
    <source>
        <dbReference type="SAM" id="SignalP"/>
    </source>
</evidence>
<keyword evidence="9" id="KW-0732">Signal</keyword>
<dbReference type="Pfam" id="PF00094">
    <property type="entry name" value="VWD"/>
    <property type="match status" value="1"/>
</dbReference>
<dbReference type="SUPFAM" id="SSF81296">
    <property type="entry name" value="E set domains"/>
    <property type="match status" value="1"/>
</dbReference>
<protein>
    <submittedName>
        <fullName evidence="14">Uncharacterized protein</fullName>
    </submittedName>
</protein>
<dbReference type="OrthoDB" id="6051552at2759"/>
<proteinExistence type="predicted"/>
<evidence type="ECO:0000256" key="1">
    <source>
        <dbReference type="ARBA" id="ARBA00004370"/>
    </source>
</evidence>
<dbReference type="InterPro" id="IPR005533">
    <property type="entry name" value="AMOP_dom"/>
</dbReference>
<evidence type="ECO:0000256" key="5">
    <source>
        <dbReference type="ARBA" id="ARBA00023157"/>
    </source>
</evidence>
<dbReference type="InterPro" id="IPR001846">
    <property type="entry name" value="VWF_type-D"/>
</dbReference>
<dbReference type="CDD" id="cd00033">
    <property type="entry name" value="CCP"/>
    <property type="match status" value="1"/>
</dbReference>
<dbReference type="InterPro" id="IPR051495">
    <property type="entry name" value="Epithelial_Barrier/Signaling"/>
</dbReference>
<evidence type="ECO:0000256" key="2">
    <source>
        <dbReference type="ARBA" id="ARBA00022692"/>
    </source>
</evidence>
<dbReference type="Pfam" id="PF23263">
    <property type="entry name" value="C8-3_MUC4"/>
    <property type="match status" value="1"/>
</dbReference>
<dbReference type="InterPro" id="IPR000436">
    <property type="entry name" value="Sushi_SCR_CCP_dom"/>
</dbReference>
<evidence type="ECO:0000313" key="15">
    <source>
        <dbReference type="Proteomes" id="UP000663879"/>
    </source>
</evidence>
<feature type="domain" description="Sushi" evidence="11">
    <location>
        <begin position="1034"/>
        <end position="1102"/>
    </location>
</feature>
<evidence type="ECO:0000256" key="7">
    <source>
        <dbReference type="SAM" id="MobiDB-lite"/>
    </source>
</evidence>
<dbReference type="PROSITE" id="PS51220">
    <property type="entry name" value="NIDO"/>
    <property type="match status" value="1"/>
</dbReference>
<dbReference type="SMART" id="SM00216">
    <property type="entry name" value="VWD"/>
    <property type="match status" value="1"/>
</dbReference>
<evidence type="ECO:0000259" key="10">
    <source>
        <dbReference type="PROSITE" id="PS50856"/>
    </source>
</evidence>